<keyword evidence="2" id="KW-1185">Reference proteome</keyword>
<comment type="caution">
    <text evidence="1">The sequence shown here is derived from an EMBL/GenBank/DDBJ whole genome shotgun (WGS) entry which is preliminary data.</text>
</comment>
<dbReference type="Proteomes" id="UP001299970">
    <property type="component" value="Unassembled WGS sequence"/>
</dbReference>
<evidence type="ECO:0008006" key="3">
    <source>
        <dbReference type="Google" id="ProtNLM"/>
    </source>
</evidence>
<reference evidence="1 2" key="1">
    <citation type="submission" date="2022-03" db="EMBL/GenBank/DDBJ databases">
        <title>Pseudonocardia alaer sp. nov., a novel actinomycete isolated from reed forest soil.</title>
        <authorList>
            <person name="Wang L."/>
        </authorList>
    </citation>
    <scope>NUCLEOTIDE SEQUENCE [LARGE SCALE GENOMIC DNA]</scope>
    <source>
        <strain evidence="1 2">Y-16303</strain>
    </source>
</reference>
<proteinExistence type="predicted"/>
<sequence>MMSATSNMWLLDEPVEAEQVIMIIRHAEKPGRSGSPKGVSPEGEFDKHSLTVNGWLRAGALVGLFAPARGEPPSGLYRPDTVYGPAHREGHSKRSAQTVTPLAARLGLDVVQRYAVGDEAALAGELRARPGAALVSWKHESLHKIIENLGEVSPAPPEHWPSDRFDVVWTFTRHGTGWRFAQVPQFLLPGDLPYPIADPDPVDDRISA</sequence>
<accession>A0ABS9TGR2</accession>
<dbReference type="RefSeq" id="WP_241038224.1">
    <property type="nucleotide sequence ID" value="NZ_BAAAJF010000019.1"/>
</dbReference>
<dbReference type="EMBL" id="JAKXMK010000015">
    <property type="protein sequence ID" value="MCH6167730.1"/>
    <property type="molecule type" value="Genomic_DNA"/>
</dbReference>
<protein>
    <recommendedName>
        <fullName evidence="3">Broad specificity phosphatase PhoE</fullName>
    </recommendedName>
</protein>
<name>A0ABS9TGR2_9PSEU</name>
<organism evidence="1 2">
    <name type="scientific">Pseudonocardia alaniniphila</name>
    <dbReference type="NCBI Taxonomy" id="75291"/>
    <lineage>
        <taxon>Bacteria</taxon>
        <taxon>Bacillati</taxon>
        <taxon>Actinomycetota</taxon>
        <taxon>Actinomycetes</taxon>
        <taxon>Pseudonocardiales</taxon>
        <taxon>Pseudonocardiaceae</taxon>
        <taxon>Pseudonocardia</taxon>
    </lineage>
</organism>
<evidence type="ECO:0000313" key="2">
    <source>
        <dbReference type="Proteomes" id="UP001299970"/>
    </source>
</evidence>
<gene>
    <name evidence="1" type="ORF">MMF94_18745</name>
</gene>
<evidence type="ECO:0000313" key="1">
    <source>
        <dbReference type="EMBL" id="MCH6167730.1"/>
    </source>
</evidence>